<gene>
    <name evidence="2" type="ORF">SARC_05783</name>
</gene>
<evidence type="ECO:0000256" key="1">
    <source>
        <dbReference type="SAM" id="SignalP"/>
    </source>
</evidence>
<evidence type="ECO:0000313" key="2">
    <source>
        <dbReference type="EMBL" id="KNC81933.1"/>
    </source>
</evidence>
<proteinExistence type="predicted"/>
<dbReference type="Proteomes" id="UP000054560">
    <property type="component" value="Unassembled WGS sequence"/>
</dbReference>
<evidence type="ECO:0000313" key="3">
    <source>
        <dbReference type="Proteomes" id="UP000054560"/>
    </source>
</evidence>
<protein>
    <submittedName>
        <fullName evidence="2">Uncharacterized protein</fullName>
    </submittedName>
</protein>
<keyword evidence="1" id="KW-0732">Signal</keyword>
<dbReference type="EMBL" id="KQ241979">
    <property type="protein sequence ID" value="KNC81933.1"/>
    <property type="molecule type" value="Genomic_DNA"/>
</dbReference>
<organism evidence="2 3">
    <name type="scientific">Sphaeroforma arctica JP610</name>
    <dbReference type="NCBI Taxonomy" id="667725"/>
    <lineage>
        <taxon>Eukaryota</taxon>
        <taxon>Ichthyosporea</taxon>
        <taxon>Ichthyophonida</taxon>
        <taxon>Sphaeroforma</taxon>
    </lineage>
</organism>
<feature type="signal peptide" evidence="1">
    <location>
        <begin position="1"/>
        <end position="18"/>
    </location>
</feature>
<name>A0A0L0G158_9EUKA</name>
<keyword evidence="3" id="KW-1185">Reference proteome</keyword>
<reference evidence="2 3" key="1">
    <citation type="submission" date="2011-02" db="EMBL/GenBank/DDBJ databases">
        <title>The Genome Sequence of Sphaeroforma arctica JP610.</title>
        <authorList>
            <consortium name="The Broad Institute Genome Sequencing Platform"/>
            <person name="Russ C."/>
            <person name="Cuomo C."/>
            <person name="Young S.K."/>
            <person name="Zeng Q."/>
            <person name="Gargeya S."/>
            <person name="Alvarado L."/>
            <person name="Berlin A."/>
            <person name="Chapman S.B."/>
            <person name="Chen Z."/>
            <person name="Freedman E."/>
            <person name="Gellesch M."/>
            <person name="Goldberg J."/>
            <person name="Griggs A."/>
            <person name="Gujja S."/>
            <person name="Heilman E."/>
            <person name="Heiman D."/>
            <person name="Howarth C."/>
            <person name="Mehta T."/>
            <person name="Neiman D."/>
            <person name="Pearson M."/>
            <person name="Roberts A."/>
            <person name="Saif S."/>
            <person name="Shea T."/>
            <person name="Shenoy N."/>
            <person name="Sisk P."/>
            <person name="Stolte C."/>
            <person name="Sykes S."/>
            <person name="White J."/>
            <person name="Yandava C."/>
            <person name="Burger G."/>
            <person name="Gray M.W."/>
            <person name="Holland P.W.H."/>
            <person name="King N."/>
            <person name="Lang F.B.F."/>
            <person name="Roger A.J."/>
            <person name="Ruiz-Trillo I."/>
            <person name="Haas B."/>
            <person name="Nusbaum C."/>
            <person name="Birren B."/>
        </authorList>
    </citation>
    <scope>NUCLEOTIDE SEQUENCE [LARGE SCALE GENOMIC DNA]</scope>
    <source>
        <strain evidence="2 3">JP610</strain>
    </source>
</reference>
<dbReference type="AlphaFoldDB" id="A0A0L0G158"/>
<dbReference type="GeneID" id="25906287"/>
<sequence>MFAKSIIVAAVLATSVIADTAQVQIANLFTDTECVNGLKSEVPTTVAKSNGCIFLQDQVVVDGFPSSMNSDFSFTKKSDVENEILLFNDGASCEGYQADANVPVAFIRSTTPNECVPCYRCGNVKSVSFSNVEVTDTSGKSNAAGTAVPSSLLTVGVIAMTGYAFYR</sequence>
<accession>A0A0L0G158</accession>
<feature type="chain" id="PRO_5005538571" evidence="1">
    <location>
        <begin position="19"/>
        <end position="167"/>
    </location>
</feature>
<dbReference type="RefSeq" id="XP_014155835.1">
    <property type="nucleotide sequence ID" value="XM_014300360.1"/>
</dbReference>